<dbReference type="InterPro" id="IPR006588">
    <property type="entry name" value="Peptide_N_glycanase_PAW_dom"/>
</dbReference>
<name>A0A4Y7LL52_9CRUS</name>
<dbReference type="GO" id="GO:0006516">
    <property type="term" value="P:glycoprotein catabolic process"/>
    <property type="evidence" value="ECO:0007669"/>
    <property type="project" value="InterPro"/>
</dbReference>
<dbReference type="PANTHER" id="PTHR12143:SF19">
    <property type="entry name" value="PEPTIDE-N(4)-(N-ACETYL-BETA-GLUCOSAMINYL)ASPARAGINE AMIDASE"/>
    <property type="match status" value="1"/>
</dbReference>
<evidence type="ECO:0000256" key="9">
    <source>
        <dbReference type="ARBA" id="ARBA00022801"/>
    </source>
</evidence>
<evidence type="ECO:0000256" key="1">
    <source>
        <dbReference type="ARBA" id="ARBA00001650"/>
    </source>
</evidence>
<comment type="similarity">
    <text evidence="4 13">Belongs to the transglutaminase-like superfamily. PNGase family.</text>
</comment>
<evidence type="ECO:0000256" key="13">
    <source>
        <dbReference type="PROSITE-ProRule" id="PRU00731"/>
    </source>
</evidence>
<dbReference type="GO" id="GO:0000224">
    <property type="term" value="F:peptide-N4-(N-acetyl-beta-glucosaminyl)asparagine amidase activity"/>
    <property type="evidence" value="ECO:0007669"/>
    <property type="project" value="UniProtKB-EC"/>
</dbReference>
<keyword evidence="8" id="KW-0479">Metal-binding</keyword>
<dbReference type="SUPFAM" id="SSF54001">
    <property type="entry name" value="Cysteine proteinases"/>
    <property type="match status" value="1"/>
</dbReference>
<gene>
    <name evidence="15" type="primary">EOG090X06HD</name>
</gene>
<evidence type="ECO:0000256" key="11">
    <source>
        <dbReference type="ARBA" id="ARBA00024870"/>
    </source>
</evidence>
<reference evidence="15" key="1">
    <citation type="submission" date="2018-08" db="EMBL/GenBank/DDBJ databases">
        <authorList>
            <person name="Cornetti L."/>
        </authorList>
    </citation>
    <scope>NUCLEOTIDE SEQUENCE</scope>
    <source>
        <strain evidence="15">FI-BAL1-1</strain>
    </source>
</reference>
<evidence type="ECO:0000256" key="5">
    <source>
        <dbReference type="ARBA" id="ARBA00012158"/>
    </source>
</evidence>
<keyword evidence="9" id="KW-0378">Hydrolase</keyword>
<dbReference type="SUPFAM" id="SSF49785">
    <property type="entry name" value="Galactose-binding domain-like"/>
    <property type="match status" value="1"/>
</dbReference>
<dbReference type="InterPro" id="IPR002931">
    <property type="entry name" value="Transglutaminase-like"/>
</dbReference>
<protein>
    <recommendedName>
        <fullName evidence="6">Peptide-N(4)-(N-acetyl-beta-glucosaminyl)asparagine amidase</fullName>
        <ecNumber evidence="5">3.5.1.52</ecNumber>
    </recommendedName>
    <alternativeName>
        <fullName evidence="12">Peptide:N-glycanase</fullName>
    </alternativeName>
</protein>
<organism evidence="15">
    <name type="scientific">Eubosmina coregoni</name>
    <dbReference type="NCBI Taxonomy" id="186181"/>
    <lineage>
        <taxon>Eukaryota</taxon>
        <taxon>Metazoa</taxon>
        <taxon>Ecdysozoa</taxon>
        <taxon>Arthropoda</taxon>
        <taxon>Crustacea</taxon>
        <taxon>Branchiopoda</taxon>
        <taxon>Diplostraca</taxon>
        <taxon>Cladocera</taxon>
        <taxon>Anomopoda</taxon>
        <taxon>Bosminidae</taxon>
        <taxon>Eubosmina</taxon>
    </lineage>
</organism>
<dbReference type="SMART" id="SM00460">
    <property type="entry name" value="TGc"/>
    <property type="match status" value="1"/>
</dbReference>
<proteinExistence type="evidence at transcript level"/>
<dbReference type="Pfam" id="PF01841">
    <property type="entry name" value="Transglut_core"/>
    <property type="match status" value="1"/>
</dbReference>
<dbReference type="FunFam" id="2.60.120.1020:FF:000001">
    <property type="entry name" value="Peptide-N(4)-(N-acetyl-beta-glucosaminyl)asparagine amidase"/>
    <property type="match status" value="1"/>
</dbReference>
<evidence type="ECO:0000256" key="3">
    <source>
        <dbReference type="ARBA" id="ARBA00004496"/>
    </source>
</evidence>
<dbReference type="InterPro" id="IPR008979">
    <property type="entry name" value="Galactose-bd-like_sf"/>
</dbReference>
<evidence type="ECO:0000256" key="8">
    <source>
        <dbReference type="ARBA" id="ARBA00022723"/>
    </source>
</evidence>
<evidence type="ECO:0000313" key="15">
    <source>
        <dbReference type="EMBL" id="SVE69807.1"/>
    </source>
</evidence>
<keyword evidence="10" id="KW-0862">Zinc</keyword>
<evidence type="ECO:0000259" key="14">
    <source>
        <dbReference type="PROSITE" id="PS51398"/>
    </source>
</evidence>
<dbReference type="PROSITE" id="PS51398">
    <property type="entry name" value="PAW"/>
    <property type="match status" value="1"/>
</dbReference>
<feature type="domain" description="PAW" evidence="14">
    <location>
        <begin position="282"/>
        <end position="484"/>
    </location>
</feature>
<evidence type="ECO:0000256" key="10">
    <source>
        <dbReference type="ARBA" id="ARBA00022833"/>
    </source>
</evidence>
<accession>A0A4Y7LL52</accession>
<dbReference type="Gene3D" id="2.20.25.10">
    <property type="match status" value="1"/>
</dbReference>
<evidence type="ECO:0000256" key="12">
    <source>
        <dbReference type="ARBA" id="ARBA00032901"/>
    </source>
</evidence>
<dbReference type="GO" id="GO:0005634">
    <property type="term" value="C:nucleus"/>
    <property type="evidence" value="ECO:0007669"/>
    <property type="project" value="TreeGrafter"/>
</dbReference>
<dbReference type="SMART" id="SM00613">
    <property type="entry name" value="PAW"/>
    <property type="match status" value="1"/>
</dbReference>
<dbReference type="InterPro" id="IPR038680">
    <property type="entry name" value="PAW_sf"/>
</dbReference>
<dbReference type="Gene3D" id="2.60.120.1020">
    <property type="entry name" value="Peptide N glycanase, PAW domain"/>
    <property type="match status" value="1"/>
</dbReference>
<comment type="function">
    <text evidence="11">Specifically deglycosylates the denatured form of N-linked glycoproteins in the cytoplasm and assists their proteasome-mediated degradation. Cleaves the beta-aspartyl-glucosamine (GlcNAc) of the glycan and the amide side chain of Asn, converting Asn to Asp. Prefers proteins containing high-mannose over those bearing complex type oligosaccharides. Can recognize misfolded proteins in the endoplasmic reticulum that are exported to the cytosol to be destroyed and deglycosylate them, while it has no activity toward native proteins. Deglycosylation is a prerequisite for subsequent proteasome-mediated degradation of some, but not all, misfolded glycoproteins.</text>
</comment>
<dbReference type="InterPro" id="IPR038765">
    <property type="entry name" value="Papain-like_cys_pep_sf"/>
</dbReference>
<dbReference type="InterPro" id="IPR050883">
    <property type="entry name" value="PNGase"/>
</dbReference>
<dbReference type="PANTHER" id="PTHR12143">
    <property type="entry name" value="PEPTIDE N-GLYCANASE PNGASE -RELATED"/>
    <property type="match status" value="1"/>
</dbReference>
<dbReference type="EMBL" id="LR000188">
    <property type="protein sequence ID" value="SVE69807.1"/>
    <property type="molecule type" value="mRNA"/>
</dbReference>
<evidence type="ECO:0000256" key="7">
    <source>
        <dbReference type="ARBA" id="ARBA00022490"/>
    </source>
</evidence>
<comment type="catalytic activity">
    <reaction evidence="1">
        <text>Hydrolysis of an N(4)-(acetyl-beta-D-glucosaminyl)asparagine residue in which the glucosamine residue may be further glycosylated, to yield a (substituted) N-acetyl-beta-D-glucosaminylamine and a peptide containing an aspartate residue.</text>
        <dbReference type="EC" id="3.5.1.52"/>
    </reaction>
</comment>
<evidence type="ECO:0000256" key="2">
    <source>
        <dbReference type="ARBA" id="ARBA00001947"/>
    </source>
</evidence>
<dbReference type="GO" id="GO:0005829">
    <property type="term" value="C:cytosol"/>
    <property type="evidence" value="ECO:0007669"/>
    <property type="project" value="TreeGrafter"/>
</dbReference>
<evidence type="ECO:0000256" key="6">
    <source>
        <dbReference type="ARBA" id="ARBA00018546"/>
    </source>
</evidence>
<evidence type="ECO:0000256" key="4">
    <source>
        <dbReference type="ARBA" id="ARBA00009390"/>
    </source>
</evidence>
<keyword evidence="7" id="KW-0963">Cytoplasm</keyword>
<comment type="cofactor">
    <cofactor evidence="2">
        <name>Zn(2+)</name>
        <dbReference type="ChEBI" id="CHEBI:29105"/>
    </cofactor>
</comment>
<dbReference type="Gene3D" id="3.10.620.30">
    <property type="match status" value="1"/>
</dbReference>
<dbReference type="Pfam" id="PF04721">
    <property type="entry name" value="PAW"/>
    <property type="match status" value="1"/>
</dbReference>
<dbReference type="AlphaFoldDB" id="A0A4Y7LL52"/>
<comment type="subcellular location">
    <subcellularLocation>
        <location evidence="3">Cytoplasm</location>
    </subcellularLocation>
</comment>
<sequence length="485" mass="55353">MSTSSFLESLKTNSRHVLRYESNQLKEKAKACVPLSELLALAKSKCNSSDSKVLSDALLIELLDWFKNKFFTWFNAAHCNSCNKSMQNMGHVVPSSEDVRYGAHRVESYKCESCGGTERFPRYNDPEKLLETKKGRCGEWANTFTLICRSLKFDARYVLDWTDHVWTEVYSERLQRWLHCDSCEAACDKPLLYDAGWGKKLTYVIAFSKDQVQDVTWRYTVDHKQVLKRRNLVPETWLLSQTNILTRQLQSSLNDSQKELITLRLVRELAEFLLPAKVKEGEIQGRISGDLNWRQTRGEVGFSSSNAKPVVWLPTDAEISNGEFEIAYSASLDQYIRRSDRNSKTDKWSNGTFQAESVFRKSEYDWNMAYLARIEGSSRGLISWKFDLSSTNLAILLVSVSCPGSTYEDGQIQWKICSEDQCQILPNGCVDFEVDLSGSKWCVLSAEMSRGKGSSAWQHAQIARQSTKECDSFPLALRVLFGSMD</sequence>
<dbReference type="EC" id="3.5.1.52" evidence="5"/>
<dbReference type="GO" id="GO:0046872">
    <property type="term" value="F:metal ion binding"/>
    <property type="evidence" value="ECO:0007669"/>
    <property type="project" value="UniProtKB-KW"/>
</dbReference>